<dbReference type="Proteomes" id="UP001162318">
    <property type="component" value="Unassembled WGS sequence"/>
</dbReference>
<gene>
    <name evidence="2" type="ORF">N5J77_29965</name>
</gene>
<accession>A0AA42X2Q6</accession>
<feature type="region of interest" description="Disordered" evidence="1">
    <location>
        <begin position="31"/>
        <end position="51"/>
    </location>
</feature>
<comment type="caution">
    <text evidence="2">The sequence shown here is derived from an EMBL/GenBank/DDBJ whole genome shotgun (WGS) entry which is preliminary data.</text>
</comment>
<organism evidence="2 3">
    <name type="scientific">Sphingobium yanoikuyae</name>
    <name type="common">Sphingomonas yanoikuyae</name>
    <dbReference type="NCBI Taxonomy" id="13690"/>
    <lineage>
        <taxon>Bacteria</taxon>
        <taxon>Pseudomonadati</taxon>
        <taxon>Pseudomonadota</taxon>
        <taxon>Alphaproteobacteria</taxon>
        <taxon>Sphingomonadales</taxon>
        <taxon>Sphingomonadaceae</taxon>
        <taxon>Sphingobium</taxon>
    </lineage>
</organism>
<evidence type="ECO:0000256" key="1">
    <source>
        <dbReference type="SAM" id="MobiDB-lite"/>
    </source>
</evidence>
<evidence type="ECO:0000313" key="2">
    <source>
        <dbReference type="EMBL" id="MDH2135348.1"/>
    </source>
</evidence>
<sequence>MDSTKPGSAVMPDVEDLDDATLIELWNAADSESPTEYEQQVLDEMKRREIV</sequence>
<proteinExistence type="predicted"/>
<dbReference type="AlphaFoldDB" id="A0AA42X2Q6"/>
<protein>
    <submittedName>
        <fullName evidence="2">Uncharacterized protein</fullName>
    </submittedName>
</protein>
<dbReference type="EMBL" id="JAOCKX010000119">
    <property type="protein sequence ID" value="MDH2135348.1"/>
    <property type="molecule type" value="Genomic_DNA"/>
</dbReference>
<evidence type="ECO:0000313" key="3">
    <source>
        <dbReference type="Proteomes" id="UP001162318"/>
    </source>
</evidence>
<name>A0AA42X2Q6_SPHYA</name>
<reference evidence="2" key="1">
    <citation type="submission" date="2022-09" db="EMBL/GenBank/DDBJ databases">
        <title>Intensive care unit water sources are persistently colonized with multi-drug resistant bacteria and are the site of extensive horizontal gene transfer of antibiotic resistance genes.</title>
        <authorList>
            <person name="Diorio-Toth L."/>
        </authorList>
    </citation>
    <scope>NUCLEOTIDE SEQUENCE</scope>
    <source>
        <strain evidence="2">GD03659</strain>
    </source>
</reference>
<dbReference type="RefSeq" id="WP_279731951.1">
    <property type="nucleotide sequence ID" value="NZ_JAOCKX010000119.1"/>
</dbReference>